<feature type="region of interest" description="Disordered" evidence="2">
    <location>
        <begin position="544"/>
        <end position="586"/>
    </location>
</feature>
<feature type="compositionally biased region" description="Low complexity" evidence="2">
    <location>
        <begin position="16"/>
        <end position="34"/>
    </location>
</feature>
<dbReference type="SUPFAM" id="SSF101447">
    <property type="entry name" value="Formin homology 2 domain (FH2 domain)"/>
    <property type="match status" value="1"/>
</dbReference>
<dbReference type="Gene3D" id="1.10.287.110">
    <property type="entry name" value="DnaJ domain"/>
    <property type="match status" value="1"/>
</dbReference>
<dbReference type="CDD" id="cd06257">
    <property type="entry name" value="DnaJ"/>
    <property type="match status" value="1"/>
</dbReference>
<feature type="region of interest" description="Disordered" evidence="2">
    <location>
        <begin position="1223"/>
        <end position="1242"/>
    </location>
</feature>
<keyword evidence="5" id="KW-1185">Reference proteome</keyword>
<feature type="compositionally biased region" description="Low complexity" evidence="2">
    <location>
        <begin position="628"/>
        <end position="645"/>
    </location>
</feature>
<proteinExistence type="predicted"/>
<gene>
    <name evidence="4" type="ORF">PCOR1329_LOCUS40449</name>
</gene>
<feature type="coiled-coil region" evidence="1">
    <location>
        <begin position="1139"/>
        <end position="1166"/>
    </location>
</feature>
<sequence>MEAPTRAGAAPPPAAGDPGAARPPGAAHADPAGAPLSAEVLQAARELVPGGRGGVAAIGLSGHEALHLASLLDSPEVEASAREFGALLPRLARPGAEALIGGLLSALQRRAAELAELEAEAPPSQPHCATPPPSAQLRRAASPQSPWTALSDCAAPLPPGARAPPPSPASTLGSPGARRSSGSGGPARRALPQAWAWTAPPALPPQGRGGGSAPSSTCPRPGQPGERWGDSAVGSVLSEGLGGRPASCFLEAVLGAHERELGRAARPRAHGRPGGCASVPSGSGPWRQRVSAEEAREIVDRLYAYGMRRRSLSSSRSPSPPSTAPSPPDSWAPPVPLARGGSPHRSPALSSRTAGPAGPECRRAGSPSGVHARLHCLGGDENEAHTLRAVAAALRAEEGDNEQPGICDLKVSRAAGLYGRLGDGLGGPLGALAGGFAAVATLGSGGAGVLPPTPELAVSSAKASLCPEVEDDGLDAEAVSLEFRRRCLQVHPQRELGSLDSYLRVRCHLEVVRQSLLVASAPLAYPGPPQQPVGAEAPRARVRPRALGGRPPRRGPSAPSLVGLASSPPPPRTRRQRRRGHGLQIGGSGAYMVKLSLHVPFFKRNSSAPSLRSQAALRCPAALRRSRPSLAPDAGTAAASAAGGDLPPAAVQADAALAAARGGKGKGRGRGAAAAVAEGQGGAPGPPPPHEAPPPPPGTGAPPQPSEGAPPPPGKGARRRPGMGGRRPPGKGAPPPPPGKGAPPQGGARGPPPPGKGRSAPPAAGRAAAAGAPSREEKAAWAGRTKNNLRWQRKLGVQEGCVFAAGEGSVDLAALQDCFAREAPEDLRARSRPMTPGRLERPVLWEGNDKQDPKKRRTGIAILMKTWEKLADAFLDRLRRLELQAILEDGDFNQDIFEQLIDVVHSVSTGEWERLREDGAHARYEWDGNTEGFFQRLQSISFFRERLSGLHGYIIIERDLRRLTCRVGKLAGGVRAIRGSRALECFLRKLLHIGNCLNAGSSALGRADGFDAVHALEKTLLIDMPKGSDGKTSLLQHMKEKELSPGQREAFGDLEKQLQGWKIPSSSDAEQEADPTNLLDLKGEVDSATQVLSKLEGYLAGAINRHRACLFEAASHRGEFCPRDLDSRRQHLTERRALLDRYDERLKGFRSRFARLRADIEELQTELPALHGWLLHAPPEKKRLSAGRVLGVVSALAQRLAPDKEAGTLKRGATGTPRLFRSASADSVAGSPVPSGPPQPQGLAQIEAELGRSCAESATAAADLSDAGLQAWNARISDYLLDLAWQKDCLTSMLEQMRATEAYEVLGVSPDATDAELAKAYKLAAMRSHPDKGGDPEQFKVLRTAYDRILAERKGCKDASGPRGGTGEAPSGDSPPTPPAAAAGAPAPGEGADAPAPPPAADEAAPAPVDAEDAPEACSPRSGAEAGAEAAEAAPAGAEGATEASAASSGTEAEDSEDDEGEEAGPAAAAAHAPAEAAAGGGGPGSGGRSCAGAGAGAGGGPERAGLDVAELIRGIPVEAVATQAELCLDAAEMCAKVAKMAEEAAEAGGRGWPQLLRCGTHLLDSSHCATEAARSIARCASGIPSDVIPLLDRVKTTMGIDRKVMNVTRDLMRCTEVISERGLQTARLSDRLLEHSKEVLQALRGAPAAAAAPGRACLVLADALRALAGGAREAADAAAATATAVGDAQCLGQTLAEMVEKLRKSRGEAAEDAGDGP</sequence>
<feature type="compositionally biased region" description="Pro residues" evidence="2">
    <location>
        <begin position="156"/>
        <end position="168"/>
    </location>
</feature>
<feature type="region of interest" description="Disordered" evidence="2">
    <location>
        <begin position="1353"/>
        <end position="1502"/>
    </location>
</feature>
<evidence type="ECO:0000256" key="2">
    <source>
        <dbReference type="SAM" id="MobiDB-lite"/>
    </source>
</evidence>
<feature type="compositionally biased region" description="Acidic residues" evidence="2">
    <location>
        <begin position="1452"/>
        <end position="1463"/>
    </location>
</feature>
<feature type="compositionally biased region" description="Low complexity" evidence="2">
    <location>
        <begin position="545"/>
        <end position="561"/>
    </location>
</feature>
<evidence type="ECO:0000313" key="4">
    <source>
        <dbReference type="EMBL" id="CAK0847163.1"/>
    </source>
</evidence>
<dbReference type="PROSITE" id="PS50076">
    <property type="entry name" value="DNAJ_2"/>
    <property type="match status" value="1"/>
</dbReference>
<dbReference type="Proteomes" id="UP001189429">
    <property type="component" value="Unassembled WGS sequence"/>
</dbReference>
<dbReference type="Pfam" id="PF02181">
    <property type="entry name" value="FH2"/>
    <property type="match status" value="1"/>
</dbReference>
<feature type="compositionally biased region" description="Low complexity" evidence="2">
    <location>
        <begin position="1416"/>
        <end position="1451"/>
    </location>
</feature>
<organism evidence="4 5">
    <name type="scientific">Prorocentrum cordatum</name>
    <dbReference type="NCBI Taxonomy" id="2364126"/>
    <lineage>
        <taxon>Eukaryota</taxon>
        <taxon>Sar</taxon>
        <taxon>Alveolata</taxon>
        <taxon>Dinophyceae</taxon>
        <taxon>Prorocentrales</taxon>
        <taxon>Prorocentraceae</taxon>
        <taxon>Prorocentrum</taxon>
    </lineage>
</organism>
<feature type="compositionally biased region" description="Low complexity" evidence="2">
    <location>
        <begin position="173"/>
        <end position="200"/>
    </location>
</feature>
<feature type="region of interest" description="Disordered" evidence="2">
    <location>
        <begin position="662"/>
        <end position="781"/>
    </location>
</feature>
<feature type="compositionally biased region" description="Basic residues" evidence="2">
    <location>
        <begin position="572"/>
        <end position="581"/>
    </location>
</feature>
<dbReference type="InterPro" id="IPR001623">
    <property type="entry name" value="DnaJ_domain"/>
</dbReference>
<evidence type="ECO:0000259" key="3">
    <source>
        <dbReference type="PROSITE" id="PS50076"/>
    </source>
</evidence>
<feature type="domain" description="J" evidence="3">
    <location>
        <begin position="1301"/>
        <end position="1354"/>
    </location>
</feature>
<dbReference type="PRINTS" id="PR00625">
    <property type="entry name" value="JDOMAIN"/>
</dbReference>
<feature type="compositionally biased region" description="Pro residues" evidence="2">
    <location>
        <begin position="684"/>
        <end position="714"/>
    </location>
</feature>
<feature type="compositionally biased region" description="Low complexity" evidence="2">
    <location>
        <begin position="1380"/>
        <end position="1394"/>
    </location>
</feature>
<feature type="compositionally biased region" description="Low complexity" evidence="2">
    <location>
        <begin position="1464"/>
        <end position="1478"/>
    </location>
</feature>
<feature type="compositionally biased region" description="Low complexity" evidence="2">
    <location>
        <begin position="756"/>
        <end position="773"/>
    </location>
</feature>
<evidence type="ECO:0000313" key="5">
    <source>
        <dbReference type="Proteomes" id="UP001189429"/>
    </source>
</evidence>
<feature type="compositionally biased region" description="Pro residues" evidence="2">
    <location>
        <begin position="731"/>
        <end position="741"/>
    </location>
</feature>
<feature type="region of interest" description="Disordered" evidence="2">
    <location>
        <begin position="117"/>
        <end position="236"/>
    </location>
</feature>
<reference evidence="4" key="1">
    <citation type="submission" date="2023-10" db="EMBL/GenBank/DDBJ databases">
        <authorList>
            <person name="Chen Y."/>
            <person name="Shah S."/>
            <person name="Dougan E. K."/>
            <person name="Thang M."/>
            <person name="Chan C."/>
        </authorList>
    </citation>
    <scope>NUCLEOTIDE SEQUENCE [LARGE SCALE GENOMIC DNA]</scope>
</reference>
<dbReference type="InterPro" id="IPR042201">
    <property type="entry name" value="FH2_Formin_sf"/>
</dbReference>
<dbReference type="PANTHER" id="PTHR45691">
    <property type="entry name" value="PROTEIN DIAPHANOUS"/>
    <property type="match status" value="1"/>
</dbReference>
<comment type="caution">
    <text evidence="4">The sequence shown here is derived from an EMBL/GenBank/DDBJ whole genome shotgun (WGS) entry which is preliminary data.</text>
</comment>
<feature type="compositionally biased region" description="Pro residues" evidence="2">
    <location>
        <begin position="123"/>
        <end position="134"/>
    </location>
</feature>
<feature type="compositionally biased region" description="Pro residues" evidence="2">
    <location>
        <begin position="318"/>
        <end position="336"/>
    </location>
</feature>
<dbReference type="PANTHER" id="PTHR45691:SF6">
    <property type="entry name" value="PROTEIN DIAPHANOUS"/>
    <property type="match status" value="1"/>
</dbReference>
<feature type="region of interest" description="Disordered" evidence="2">
    <location>
        <begin position="309"/>
        <end position="374"/>
    </location>
</feature>
<dbReference type="EMBL" id="CAUYUJ010014878">
    <property type="protein sequence ID" value="CAK0847163.1"/>
    <property type="molecule type" value="Genomic_DNA"/>
</dbReference>
<name>A0ABN9TMB8_9DINO</name>
<feature type="region of interest" description="Disordered" evidence="2">
    <location>
        <begin position="264"/>
        <end position="292"/>
    </location>
</feature>
<feature type="compositionally biased region" description="Gly residues" evidence="2">
    <location>
        <begin position="1479"/>
        <end position="1502"/>
    </location>
</feature>
<feature type="region of interest" description="Disordered" evidence="2">
    <location>
        <begin position="626"/>
        <end position="645"/>
    </location>
</feature>
<feature type="region of interest" description="Disordered" evidence="2">
    <location>
        <begin position="1"/>
        <end position="34"/>
    </location>
</feature>
<dbReference type="SUPFAM" id="SSF46565">
    <property type="entry name" value="Chaperone J-domain"/>
    <property type="match status" value="1"/>
</dbReference>
<dbReference type="InterPro" id="IPR051412">
    <property type="entry name" value="Formin_Homology_Diaphanous_sf"/>
</dbReference>
<protein>
    <recommendedName>
        <fullName evidence="3">J domain-containing protein</fullName>
    </recommendedName>
</protein>
<dbReference type="Pfam" id="PF00226">
    <property type="entry name" value="DnaJ"/>
    <property type="match status" value="1"/>
</dbReference>
<dbReference type="InterPro" id="IPR015425">
    <property type="entry name" value="FH2_Formin"/>
</dbReference>
<accession>A0ABN9TMB8</accession>
<dbReference type="Gene3D" id="1.20.58.2220">
    <property type="entry name" value="Formin, FH2 domain"/>
    <property type="match status" value="1"/>
</dbReference>
<dbReference type="SMART" id="SM00271">
    <property type="entry name" value="DnaJ"/>
    <property type="match status" value="1"/>
</dbReference>
<dbReference type="InterPro" id="IPR036869">
    <property type="entry name" value="J_dom_sf"/>
</dbReference>
<keyword evidence="1" id="KW-0175">Coiled coil</keyword>
<evidence type="ECO:0000256" key="1">
    <source>
        <dbReference type="SAM" id="Coils"/>
    </source>
</evidence>